<proteinExistence type="predicted"/>
<reference evidence="1 2" key="2">
    <citation type="journal article" date="2022" name="Mol. Ecol. Resour.">
        <title>The genomes of chicory, endive, great burdock and yacon provide insights into Asteraceae paleo-polyploidization history and plant inulin production.</title>
        <authorList>
            <person name="Fan W."/>
            <person name="Wang S."/>
            <person name="Wang H."/>
            <person name="Wang A."/>
            <person name="Jiang F."/>
            <person name="Liu H."/>
            <person name="Zhao H."/>
            <person name="Xu D."/>
            <person name="Zhang Y."/>
        </authorList>
    </citation>
    <scope>NUCLEOTIDE SEQUENCE [LARGE SCALE GENOMIC DNA]</scope>
    <source>
        <strain evidence="2">cv. Yunnan</strain>
        <tissue evidence="1">Leaves</tissue>
    </source>
</reference>
<name>A0ACB9HS30_9ASTR</name>
<dbReference type="Proteomes" id="UP001056120">
    <property type="component" value="Linkage Group LG11"/>
</dbReference>
<organism evidence="1 2">
    <name type="scientific">Smallanthus sonchifolius</name>
    <dbReference type="NCBI Taxonomy" id="185202"/>
    <lineage>
        <taxon>Eukaryota</taxon>
        <taxon>Viridiplantae</taxon>
        <taxon>Streptophyta</taxon>
        <taxon>Embryophyta</taxon>
        <taxon>Tracheophyta</taxon>
        <taxon>Spermatophyta</taxon>
        <taxon>Magnoliopsida</taxon>
        <taxon>eudicotyledons</taxon>
        <taxon>Gunneridae</taxon>
        <taxon>Pentapetalae</taxon>
        <taxon>asterids</taxon>
        <taxon>campanulids</taxon>
        <taxon>Asterales</taxon>
        <taxon>Asteraceae</taxon>
        <taxon>Asteroideae</taxon>
        <taxon>Heliantheae alliance</taxon>
        <taxon>Millerieae</taxon>
        <taxon>Smallanthus</taxon>
    </lineage>
</organism>
<evidence type="ECO:0000313" key="2">
    <source>
        <dbReference type="Proteomes" id="UP001056120"/>
    </source>
</evidence>
<dbReference type="EMBL" id="CM042028">
    <property type="protein sequence ID" value="KAI3798041.1"/>
    <property type="molecule type" value="Genomic_DNA"/>
</dbReference>
<keyword evidence="2" id="KW-1185">Reference proteome</keyword>
<protein>
    <submittedName>
        <fullName evidence="1">Uncharacterized protein</fullName>
    </submittedName>
</protein>
<reference evidence="2" key="1">
    <citation type="journal article" date="2022" name="Mol. Ecol. Resour.">
        <title>The genomes of chicory, endive, great burdock and yacon provide insights into Asteraceae palaeo-polyploidization history and plant inulin production.</title>
        <authorList>
            <person name="Fan W."/>
            <person name="Wang S."/>
            <person name="Wang H."/>
            <person name="Wang A."/>
            <person name="Jiang F."/>
            <person name="Liu H."/>
            <person name="Zhao H."/>
            <person name="Xu D."/>
            <person name="Zhang Y."/>
        </authorList>
    </citation>
    <scope>NUCLEOTIDE SEQUENCE [LARGE SCALE GENOMIC DNA]</scope>
    <source>
        <strain evidence="2">cv. Yunnan</strain>
    </source>
</reference>
<evidence type="ECO:0000313" key="1">
    <source>
        <dbReference type="EMBL" id="KAI3798041.1"/>
    </source>
</evidence>
<comment type="caution">
    <text evidence="1">The sequence shown here is derived from an EMBL/GenBank/DDBJ whole genome shotgun (WGS) entry which is preliminary data.</text>
</comment>
<gene>
    <name evidence="1" type="ORF">L1987_33307</name>
</gene>
<accession>A0ACB9HS30</accession>
<sequence length="346" mass="39756">MRDLIGIKMSTLSEMVKQIKKEVAEELKASSPHQSLTRKDVSSPSSQQTPSPRREYSTPYPQRITSTPSSFRKKSLAKKKEKPESSHGFMLAEDLRKIVSLGIDRFNDSERVRLLLQALKKKGFSVYEEKEKEEEPLEVIPTVSCELLGKTESTQGDEDEEKKGQYFGNEDDPDSSDVGESLADNEVPLAQSQTLISEWYYDQELKKFVIKRLDFTFSTFSELVDLSVLFLAELKLLSLMPMSSTTEEDGNYELRRETRAVENFNSFEIVCLDVRLMLNLAELPMGNKEMDEKASNIEKTIKEFCRAYKEANNAEDPKLPMSDTKVLRSQRYRSQQELSLRKHIFD</sequence>